<accession>I6YX27</accession>
<dbReference type="EMBL" id="CP003557">
    <property type="protein sequence ID" value="AFN75137.1"/>
    <property type="molecule type" value="Genomic_DNA"/>
</dbReference>
<feature type="transmembrane region" description="Helical" evidence="1">
    <location>
        <begin position="39"/>
        <end position="57"/>
    </location>
</feature>
<proteinExistence type="predicted"/>
<protein>
    <submittedName>
        <fullName evidence="2">Uncharacterized protein</fullName>
    </submittedName>
</protein>
<sequence length="63" mass="7330">MAEQIVKKTTFYKIYRCRECGWRGYMSTIVLASESIKAVLVYGILILFTAYFVRLLIGRFIAN</sequence>
<keyword evidence="1" id="KW-0472">Membrane</keyword>
<evidence type="ECO:0000313" key="3">
    <source>
        <dbReference type="Proteomes" id="UP000009011"/>
    </source>
</evidence>
<dbReference type="Proteomes" id="UP000009011">
    <property type="component" value="Chromosome"/>
</dbReference>
<evidence type="ECO:0000256" key="1">
    <source>
        <dbReference type="SAM" id="Phobius"/>
    </source>
</evidence>
<reference evidence="2 3" key="1">
    <citation type="journal article" date="2013" name="PLoS ONE">
        <title>Genomic analysis of Melioribacter roseus, facultatively anaerobic organotrophic bacterium representing a novel deep lineage within Bacteriodetes/Chlorobi group.</title>
        <authorList>
            <person name="Kadnikov V.V."/>
            <person name="Mardanov A.V."/>
            <person name="Podosokorskaya O.A."/>
            <person name="Gavrilov S.N."/>
            <person name="Kublanov I.V."/>
            <person name="Beletsky A.V."/>
            <person name="Bonch-Osmolovskaya E.A."/>
            <person name="Ravin N.V."/>
        </authorList>
    </citation>
    <scope>NUCLEOTIDE SEQUENCE [LARGE SCALE GENOMIC DNA]</scope>
    <source>
        <strain evidence="3">JCM 17771 / P3M-2</strain>
    </source>
</reference>
<dbReference type="KEGG" id="mro:MROS_1905"/>
<name>I6YX27_MELRP</name>
<keyword evidence="1" id="KW-1133">Transmembrane helix</keyword>
<keyword evidence="1" id="KW-0812">Transmembrane</keyword>
<organism evidence="2 3">
    <name type="scientific">Melioribacter roseus (strain DSM 23840 / JCM 17771 / VKM B-2668 / P3M-2)</name>
    <dbReference type="NCBI Taxonomy" id="1191523"/>
    <lineage>
        <taxon>Bacteria</taxon>
        <taxon>Pseudomonadati</taxon>
        <taxon>Ignavibacteriota</taxon>
        <taxon>Ignavibacteria</taxon>
        <taxon>Ignavibacteriales</taxon>
        <taxon>Melioribacteraceae</taxon>
        <taxon>Melioribacter</taxon>
    </lineage>
</organism>
<dbReference type="AlphaFoldDB" id="I6YX27"/>
<dbReference type="HOGENOM" id="CLU_2880655_0_0_10"/>
<evidence type="ECO:0000313" key="2">
    <source>
        <dbReference type="EMBL" id="AFN75137.1"/>
    </source>
</evidence>
<keyword evidence="3" id="KW-1185">Reference proteome</keyword>
<gene>
    <name evidence="2" type="ordered locus">MROS_1905</name>
</gene>
<dbReference type="STRING" id="1191523.MROS_1905"/>